<feature type="region of interest" description="Disordered" evidence="5">
    <location>
        <begin position="224"/>
        <end position="314"/>
    </location>
</feature>
<feature type="coiled-coil region" evidence="4">
    <location>
        <begin position="105"/>
        <end position="132"/>
    </location>
</feature>
<gene>
    <name evidence="7" type="ORF">TTHERM_00446570</name>
</gene>
<dbReference type="STRING" id="312017.I7MA08"/>
<dbReference type="eggNOG" id="KOG0381">
    <property type="taxonomic scope" value="Eukaryota"/>
</dbReference>
<dbReference type="InterPro" id="IPR009072">
    <property type="entry name" value="Histone-fold"/>
</dbReference>
<dbReference type="SMART" id="SM00398">
    <property type="entry name" value="HMG"/>
    <property type="match status" value="1"/>
</dbReference>
<dbReference type="InParanoid" id="I7MA08"/>
<protein>
    <submittedName>
        <fullName evidence="7">Histone-like transcription factor and archaeal histone protein</fullName>
    </submittedName>
</protein>
<evidence type="ECO:0000259" key="6">
    <source>
        <dbReference type="PROSITE" id="PS50118"/>
    </source>
</evidence>
<keyword evidence="3" id="KW-0238">DNA-binding</keyword>
<dbReference type="Gene3D" id="1.10.30.10">
    <property type="entry name" value="High mobility group box domain"/>
    <property type="match status" value="1"/>
</dbReference>
<evidence type="ECO:0000313" key="8">
    <source>
        <dbReference type="Proteomes" id="UP000009168"/>
    </source>
</evidence>
<feature type="DNA-binding region" description="HMG box" evidence="3">
    <location>
        <begin position="62"/>
        <end position="123"/>
    </location>
</feature>
<dbReference type="KEGG" id="tet:TTHERM_00446570"/>
<evidence type="ECO:0000256" key="2">
    <source>
        <dbReference type="ARBA" id="ARBA00023242"/>
    </source>
</evidence>
<dbReference type="PROSITE" id="PS50118">
    <property type="entry name" value="HMG_BOX_2"/>
    <property type="match status" value="1"/>
</dbReference>
<dbReference type="InterPro" id="IPR003958">
    <property type="entry name" value="CBFA_NFYB_domain"/>
</dbReference>
<dbReference type="GO" id="GO:0000976">
    <property type="term" value="F:transcription cis-regulatory region binding"/>
    <property type="evidence" value="ECO:0007669"/>
    <property type="project" value="TreeGrafter"/>
</dbReference>
<feature type="compositionally biased region" description="Polar residues" evidence="5">
    <location>
        <begin position="30"/>
        <end position="46"/>
    </location>
</feature>
<dbReference type="RefSeq" id="XP_001023420.3">
    <property type="nucleotide sequence ID" value="XM_001023420.3"/>
</dbReference>
<evidence type="ECO:0000256" key="1">
    <source>
        <dbReference type="ARBA" id="ARBA00004123"/>
    </source>
</evidence>
<dbReference type="InterPro" id="IPR050568">
    <property type="entry name" value="Transcr_DNA_Rep_Reg"/>
</dbReference>
<dbReference type="CDD" id="cd22929">
    <property type="entry name" value="HFD_POLE4-like"/>
    <property type="match status" value="1"/>
</dbReference>
<keyword evidence="4" id="KW-0175">Coiled coil</keyword>
<dbReference type="Proteomes" id="UP000009168">
    <property type="component" value="Unassembled WGS sequence"/>
</dbReference>
<keyword evidence="8" id="KW-1185">Reference proteome</keyword>
<dbReference type="InterPro" id="IPR036910">
    <property type="entry name" value="HMG_box_dom_sf"/>
</dbReference>
<name>I7MA08_TETTS</name>
<dbReference type="AlphaFoldDB" id="I7MA08"/>
<feature type="domain" description="HMG box" evidence="6">
    <location>
        <begin position="62"/>
        <end position="123"/>
    </location>
</feature>
<dbReference type="SUPFAM" id="SSF47113">
    <property type="entry name" value="Histone-fold"/>
    <property type="match status" value="1"/>
</dbReference>
<dbReference type="GO" id="GO:0006355">
    <property type="term" value="P:regulation of DNA-templated transcription"/>
    <property type="evidence" value="ECO:0007669"/>
    <property type="project" value="TreeGrafter"/>
</dbReference>
<comment type="subcellular location">
    <subcellularLocation>
        <location evidence="1">Nucleus</location>
    </subcellularLocation>
</comment>
<sequence>MDQEQLEFDYEDEFQDLNLEQQLAQPTRFLKSQNGEKQQIQTNTEMQNKEDITNQKKHLQKPKKPLSAYFLFIQDYKQKCGSKINLKEMGNIWNETSQDEKQIYYKKQEEEKARFKKEMDEYIEQQGDEENEEQLDNELDIAFPISRIKGILKVDEDNKLLSKDTLLYFEKATELFGGYLAQKCFRNMQQNRRKKLQTGDLYEVIKRDMYLNFLQCMVPQEATGEEENQQNVISGSQQSSKTKSRKRLVIADDEDVNQEGNMEIENKDLEQQEIPESSNKKNVNTKSNNKPGKKEKVVLPPANNSRIDSFFTKK</sequence>
<accession>I7MA08</accession>
<proteinExistence type="predicted"/>
<dbReference type="OrthoDB" id="636685at2759"/>
<dbReference type="FunCoup" id="I7MA08">
    <property type="interactions" value="16"/>
</dbReference>
<dbReference type="SUPFAM" id="SSF47095">
    <property type="entry name" value="HMG-box"/>
    <property type="match status" value="1"/>
</dbReference>
<dbReference type="PANTHER" id="PTHR10252:SF54">
    <property type="entry name" value="CHROMATIN ACCESSIBILITY COMPLEX PROTEIN 1"/>
    <property type="match status" value="1"/>
</dbReference>
<evidence type="ECO:0000313" key="7">
    <source>
        <dbReference type="EMBL" id="EAS03175.3"/>
    </source>
</evidence>
<dbReference type="GO" id="GO:0005634">
    <property type="term" value="C:nucleus"/>
    <property type="evidence" value="ECO:0007669"/>
    <property type="project" value="UniProtKB-SubCell"/>
</dbReference>
<dbReference type="EMBL" id="GG662504">
    <property type="protein sequence ID" value="EAS03175.3"/>
    <property type="molecule type" value="Genomic_DNA"/>
</dbReference>
<evidence type="ECO:0000256" key="5">
    <source>
        <dbReference type="SAM" id="MobiDB-lite"/>
    </source>
</evidence>
<dbReference type="InterPro" id="IPR009071">
    <property type="entry name" value="HMG_box_dom"/>
</dbReference>
<organism evidence="7 8">
    <name type="scientific">Tetrahymena thermophila (strain SB210)</name>
    <dbReference type="NCBI Taxonomy" id="312017"/>
    <lineage>
        <taxon>Eukaryota</taxon>
        <taxon>Sar</taxon>
        <taxon>Alveolata</taxon>
        <taxon>Ciliophora</taxon>
        <taxon>Intramacronucleata</taxon>
        <taxon>Oligohymenophorea</taxon>
        <taxon>Hymenostomatida</taxon>
        <taxon>Tetrahymenina</taxon>
        <taxon>Tetrahymenidae</taxon>
        <taxon>Tetrahymena</taxon>
    </lineage>
</organism>
<keyword evidence="2 3" id="KW-0539">Nucleus</keyword>
<evidence type="ECO:0000256" key="3">
    <source>
        <dbReference type="PROSITE-ProRule" id="PRU00267"/>
    </source>
</evidence>
<dbReference type="PANTHER" id="PTHR10252">
    <property type="entry name" value="HISTONE-LIKE TRANSCRIPTION FACTOR CCAAT-RELATED"/>
    <property type="match status" value="1"/>
</dbReference>
<evidence type="ECO:0000256" key="4">
    <source>
        <dbReference type="SAM" id="Coils"/>
    </source>
</evidence>
<dbReference type="GeneID" id="7834738"/>
<feature type="compositionally biased region" description="Low complexity" evidence="5">
    <location>
        <begin position="280"/>
        <end position="290"/>
    </location>
</feature>
<dbReference type="Pfam" id="PF00505">
    <property type="entry name" value="HMG_box"/>
    <property type="match status" value="1"/>
</dbReference>
<dbReference type="Pfam" id="PF00808">
    <property type="entry name" value="CBFD_NFYB_HMF"/>
    <property type="match status" value="1"/>
</dbReference>
<feature type="region of interest" description="Disordered" evidence="5">
    <location>
        <begin position="30"/>
        <end position="60"/>
    </location>
</feature>
<reference evidence="8" key="1">
    <citation type="journal article" date="2006" name="PLoS Biol.">
        <title>Macronuclear genome sequence of the ciliate Tetrahymena thermophila, a model eukaryote.</title>
        <authorList>
            <person name="Eisen J.A."/>
            <person name="Coyne R.S."/>
            <person name="Wu M."/>
            <person name="Wu D."/>
            <person name="Thiagarajan M."/>
            <person name="Wortman J.R."/>
            <person name="Badger J.H."/>
            <person name="Ren Q."/>
            <person name="Amedeo P."/>
            <person name="Jones K.M."/>
            <person name="Tallon L.J."/>
            <person name="Delcher A.L."/>
            <person name="Salzberg S.L."/>
            <person name="Silva J.C."/>
            <person name="Haas B.J."/>
            <person name="Majoros W.H."/>
            <person name="Farzad M."/>
            <person name="Carlton J.M."/>
            <person name="Smith R.K. Jr."/>
            <person name="Garg J."/>
            <person name="Pearlman R.E."/>
            <person name="Karrer K.M."/>
            <person name="Sun L."/>
            <person name="Manning G."/>
            <person name="Elde N.C."/>
            <person name="Turkewitz A.P."/>
            <person name="Asai D.J."/>
            <person name="Wilkes D.E."/>
            <person name="Wang Y."/>
            <person name="Cai H."/>
            <person name="Collins K."/>
            <person name="Stewart B.A."/>
            <person name="Lee S.R."/>
            <person name="Wilamowska K."/>
            <person name="Weinberg Z."/>
            <person name="Ruzzo W.L."/>
            <person name="Wloga D."/>
            <person name="Gaertig J."/>
            <person name="Frankel J."/>
            <person name="Tsao C.-C."/>
            <person name="Gorovsky M.A."/>
            <person name="Keeling P.J."/>
            <person name="Waller R.F."/>
            <person name="Patron N.J."/>
            <person name="Cherry J.M."/>
            <person name="Stover N.A."/>
            <person name="Krieger C.J."/>
            <person name="del Toro C."/>
            <person name="Ryder H.F."/>
            <person name="Williamson S.C."/>
            <person name="Barbeau R.A."/>
            <person name="Hamilton E.P."/>
            <person name="Orias E."/>
        </authorList>
    </citation>
    <scope>NUCLEOTIDE SEQUENCE [LARGE SCALE GENOMIC DNA]</scope>
    <source>
        <strain evidence="8">SB210</strain>
    </source>
</reference>
<dbReference type="GO" id="GO:0046982">
    <property type="term" value="F:protein heterodimerization activity"/>
    <property type="evidence" value="ECO:0007669"/>
    <property type="project" value="InterPro"/>
</dbReference>
<dbReference type="Gene3D" id="1.10.20.10">
    <property type="entry name" value="Histone, subunit A"/>
    <property type="match status" value="1"/>
</dbReference>